<proteinExistence type="inferred from homology"/>
<comment type="caution">
    <text evidence="5">The sequence shown here is derived from an EMBL/GenBank/DDBJ whole genome shotgun (WGS) entry which is preliminary data.</text>
</comment>
<dbReference type="RefSeq" id="WP_269882988.1">
    <property type="nucleotide sequence ID" value="NZ_JAQAGZ010000012.1"/>
</dbReference>
<dbReference type="SUPFAM" id="SSF53335">
    <property type="entry name" value="S-adenosyl-L-methionine-dependent methyltransferases"/>
    <property type="match status" value="1"/>
</dbReference>
<dbReference type="InterPro" id="IPR051052">
    <property type="entry name" value="Diverse_substrate_MTase"/>
</dbReference>
<accession>A0ABT4QC50</accession>
<dbReference type="GO" id="GO:0032259">
    <property type="term" value="P:methylation"/>
    <property type="evidence" value="ECO:0007669"/>
    <property type="project" value="UniProtKB-KW"/>
</dbReference>
<evidence type="ECO:0000259" key="4">
    <source>
        <dbReference type="Pfam" id="PF08241"/>
    </source>
</evidence>
<comment type="similarity">
    <text evidence="1">Belongs to the methyltransferase superfamily.</text>
</comment>
<evidence type="ECO:0000256" key="3">
    <source>
        <dbReference type="ARBA" id="ARBA00022679"/>
    </source>
</evidence>
<dbReference type="CDD" id="cd02440">
    <property type="entry name" value="AdoMet_MTases"/>
    <property type="match status" value="1"/>
</dbReference>
<sequence>MIPEGNVQSNVDRFSGFEDDYDRYRPAAPQQVAEILTAYLGTRPRLVADLGCGTGLSTFLWANQAERVIGIEPNDDMHGKAVKKLSHDHADASGTVSFRAGYSNQLDLESGSADLVTCSQSFHWMEPVSTLLEASRVLTEGGIFACYDCDWPPTFNWTLEEAYNRLIDKADAILAKLVDEGRRAKKWSKEGHLRQIRESGRFRFTKEIVFHNKEACDAERFVGLALSQGGLQSVLKTGSTALDADIQAFTSQAEQYFAGRTLDILFSYRMRLGVK</sequence>
<keyword evidence="3" id="KW-0808">Transferase</keyword>
<dbReference type="InterPro" id="IPR029063">
    <property type="entry name" value="SAM-dependent_MTases_sf"/>
</dbReference>
<evidence type="ECO:0000313" key="6">
    <source>
        <dbReference type="Proteomes" id="UP001527882"/>
    </source>
</evidence>
<dbReference type="Pfam" id="PF08241">
    <property type="entry name" value="Methyltransf_11"/>
    <property type="match status" value="1"/>
</dbReference>
<dbReference type="PANTHER" id="PTHR44942">
    <property type="entry name" value="METHYLTRANSF_11 DOMAIN-CONTAINING PROTEIN"/>
    <property type="match status" value="1"/>
</dbReference>
<organism evidence="5 6">
    <name type="scientific">Paenibacillus gyeongsangnamensis</name>
    <dbReference type="NCBI Taxonomy" id="3388067"/>
    <lineage>
        <taxon>Bacteria</taxon>
        <taxon>Bacillati</taxon>
        <taxon>Bacillota</taxon>
        <taxon>Bacilli</taxon>
        <taxon>Bacillales</taxon>
        <taxon>Paenibacillaceae</taxon>
        <taxon>Paenibacillus</taxon>
    </lineage>
</organism>
<evidence type="ECO:0000256" key="2">
    <source>
        <dbReference type="ARBA" id="ARBA00022603"/>
    </source>
</evidence>
<dbReference type="EMBL" id="JAQAGZ010000012">
    <property type="protein sequence ID" value="MCZ8514463.1"/>
    <property type="molecule type" value="Genomic_DNA"/>
</dbReference>
<name>A0ABT4QC50_9BACL</name>
<feature type="domain" description="Methyltransferase type 11" evidence="4">
    <location>
        <begin position="49"/>
        <end position="146"/>
    </location>
</feature>
<protein>
    <submittedName>
        <fullName evidence="5">Class I SAM-dependent methyltransferase</fullName>
    </submittedName>
</protein>
<dbReference type="InterPro" id="IPR013216">
    <property type="entry name" value="Methyltransf_11"/>
</dbReference>
<gene>
    <name evidence="5" type="ORF">O9H85_18965</name>
</gene>
<dbReference type="Proteomes" id="UP001527882">
    <property type="component" value="Unassembled WGS sequence"/>
</dbReference>
<reference evidence="5 6" key="1">
    <citation type="submission" date="2022-12" db="EMBL/GenBank/DDBJ databases">
        <title>Draft genome sequence of Paenibacillus sp. dW9.</title>
        <authorList>
            <person name="Choi E.-W."/>
            <person name="Kim D.-U."/>
        </authorList>
    </citation>
    <scope>NUCLEOTIDE SEQUENCE [LARGE SCALE GENOMIC DNA]</scope>
    <source>
        <strain evidence="6">dW9</strain>
    </source>
</reference>
<dbReference type="GO" id="GO:0008168">
    <property type="term" value="F:methyltransferase activity"/>
    <property type="evidence" value="ECO:0007669"/>
    <property type="project" value="UniProtKB-KW"/>
</dbReference>
<evidence type="ECO:0000256" key="1">
    <source>
        <dbReference type="ARBA" id="ARBA00008361"/>
    </source>
</evidence>
<evidence type="ECO:0000313" key="5">
    <source>
        <dbReference type="EMBL" id="MCZ8514463.1"/>
    </source>
</evidence>
<keyword evidence="2 5" id="KW-0489">Methyltransferase</keyword>
<dbReference type="PANTHER" id="PTHR44942:SF4">
    <property type="entry name" value="METHYLTRANSFERASE TYPE 11 DOMAIN-CONTAINING PROTEIN"/>
    <property type="match status" value="1"/>
</dbReference>
<dbReference type="Gene3D" id="3.40.50.150">
    <property type="entry name" value="Vaccinia Virus protein VP39"/>
    <property type="match status" value="1"/>
</dbReference>
<keyword evidence="6" id="KW-1185">Reference proteome</keyword>